<dbReference type="Pfam" id="PF00378">
    <property type="entry name" value="ECH_1"/>
    <property type="match status" value="1"/>
</dbReference>
<organism evidence="3 4">
    <name type="scientific">Rhodobacter flavimaris</name>
    <dbReference type="NCBI Taxonomy" id="2907145"/>
    <lineage>
        <taxon>Bacteria</taxon>
        <taxon>Pseudomonadati</taxon>
        <taxon>Pseudomonadota</taxon>
        <taxon>Alphaproteobacteria</taxon>
        <taxon>Rhodobacterales</taxon>
        <taxon>Rhodobacter group</taxon>
        <taxon>Rhodobacter</taxon>
    </lineage>
</organism>
<keyword evidence="4" id="KW-1185">Reference proteome</keyword>
<proteinExistence type="inferred from homology"/>
<dbReference type="EMBL" id="JAJUOS010000009">
    <property type="protein sequence ID" value="MCE5974290.1"/>
    <property type="molecule type" value="Genomic_DNA"/>
</dbReference>
<comment type="caution">
    <text evidence="3">The sequence shown here is derived from an EMBL/GenBank/DDBJ whole genome shotgun (WGS) entry which is preliminary data.</text>
</comment>
<dbReference type="Gene3D" id="1.10.12.10">
    <property type="entry name" value="Lyase 2-enoyl-coa Hydratase, Chain A, domain 2"/>
    <property type="match status" value="1"/>
</dbReference>
<accession>A0ABS8YYD5</accession>
<dbReference type="SUPFAM" id="SSF52096">
    <property type="entry name" value="ClpP/crotonase"/>
    <property type="match status" value="1"/>
</dbReference>
<dbReference type="InterPro" id="IPR029045">
    <property type="entry name" value="ClpP/crotonase-like_dom_sf"/>
</dbReference>
<dbReference type="InterPro" id="IPR001753">
    <property type="entry name" value="Enoyl-CoA_hydra/iso"/>
</dbReference>
<dbReference type="Gene3D" id="3.90.226.10">
    <property type="entry name" value="2-enoyl-CoA Hydratase, Chain A, domain 1"/>
    <property type="match status" value="1"/>
</dbReference>
<gene>
    <name evidence="3" type="ORF">LZA78_12415</name>
</gene>
<dbReference type="RefSeq" id="WP_233677258.1">
    <property type="nucleotide sequence ID" value="NZ_JAJUOS010000009.1"/>
</dbReference>
<dbReference type="InterPro" id="IPR014748">
    <property type="entry name" value="Enoyl-CoA_hydra_C"/>
</dbReference>
<name>A0ABS8YYD5_9RHOB</name>
<dbReference type="CDD" id="cd06558">
    <property type="entry name" value="crotonase-like"/>
    <property type="match status" value="1"/>
</dbReference>
<evidence type="ECO:0000313" key="4">
    <source>
        <dbReference type="Proteomes" id="UP001521181"/>
    </source>
</evidence>
<reference evidence="3 4" key="1">
    <citation type="submission" date="2021-12" db="EMBL/GenBank/DDBJ databases">
        <title>Sinirhodobacter sp. WL0062 is a bacterium isolated from seawater.</title>
        <authorList>
            <person name="Wang L."/>
            <person name="He W."/>
            <person name="Zhang D.-F."/>
        </authorList>
    </citation>
    <scope>NUCLEOTIDE SEQUENCE [LARGE SCALE GENOMIC DNA]</scope>
    <source>
        <strain evidence="3 4">WL0062</strain>
    </source>
</reference>
<evidence type="ECO:0000256" key="1">
    <source>
        <dbReference type="ARBA" id="ARBA00005254"/>
    </source>
</evidence>
<dbReference type="InterPro" id="IPR018376">
    <property type="entry name" value="Enoyl-CoA_hyd/isom_CS"/>
</dbReference>
<dbReference type="PANTHER" id="PTHR43802:SF1">
    <property type="entry name" value="IP11341P-RELATED"/>
    <property type="match status" value="1"/>
</dbReference>
<dbReference type="PANTHER" id="PTHR43802">
    <property type="entry name" value="ENOYL-COA HYDRATASE"/>
    <property type="match status" value="1"/>
</dbReference>
<dbReference type="PROSITE" id="PS00166">
    <property type="entry name" value="ENOYL_COA_HYDRATASE"/>
    <property type="match status" value="1"/>
</dbReference>
<dbReference type="Proteomes" id="UP001521181">
    <property type="component" value="Unassembled WGS sequence"/>
</dbReference>
<evidence type="ECO:0000313" key="3">
    <source>
        <dbReference type="EMBL" id="MCE5974290.1"/>
    </source>
</evidence>
<sequence>MTDHPVLFETDGAIATITLNRPDRRNAINADLSTALAEAIARFESDPALRVAILNGAGKVFCAGMDLAAFGAGQVDEVLFRDGGFCGLTEAKRSKPLIAAVHGAAVAGGFELALGCDLIVAEDGCRFGLPEVIRGLVAGAGGALRLASLIPPARAREILLTGRLFDTDEAWEMGLLSRRAPAGEGLAAARALAHQINGNAPAAVHETLRLSRATDTAPVADLWTENADTLRRIMASADAAEGARAFLERRDPVWTGR</sequence>
<comment type="similarity">
    <text evidence="1 2">Belongs to the enoyl-CoA hydratase/isomerase family.</text>
</comment>
<evidence type="ECO:0000256" key="2">
    <source>
        <dbReference type="RuleBase" id="RU003707"/>
    </source>
</evidence>
<protein>
    <submittedName>
        <fullName evidence="3">Enoyl-CoA hydratase-related protein</fullName>
    </submittedName>
</protein>